<dbReference type="OrthoDB" id="6103986at2759"/>
<dbReference type="InterPro" id="IPR018775">
    <property type="entry name" value="RlaP"/>
</dbReference>
<dbReference type="InterPro" id="IPR007275">
    <property type="entry name" value="YTH_domain"/>
</dbReference>
<evidence type="ECO:0000313" key="3">
    <source>
        <dbReference type="EMBL" id="VDI18900.1"/>
    </source>
</evidence>
<name>A0A8B6DHV6_MYTGA</name>
<dbReference type="Gene3D" id="3.10.590.10">
    <property type="entry name" value="ph1033 like domains"/>
    <property type="match status" value="1"/>
</dbReference>
<feature type="domain" description="YTH" evidence="2">
    <location>
        <begin position="10"/>
        <end position="175"/>
    </location>
</feature>
<accession>A0A8B6DHV6</accession>
<dbReference type="Pfam" id="PF10127">
    <property type="entry name" value="RlaP"/>
    <property type="match status" value="1"/>
</dbReference>
<dbReference type="PANTHER" id="PTHR34817:SF3">
    <property type="match status" value="1"/>
</dbReference>
<feature type="compositionally biased region" description="Basic and acidic residues" evidence="1">
    <location>
        <begin position="84"/>
        <end position="97"/>
    </location>
</feature>
<dbReference type="Pfam" id="PF04146">
    <property type="entry name" value="YTH"/>
    <property type="match status" value="1"/>
</dbReference>
<evidence type="ECO:0000259" key="2">
    <source>
        <dbReference type="Pfam" id="PF04146"/>
    </source>
</evidence>
<feature type="region of interest" description="Disordered" evidence="1">
    <location>
        <begin position="84"/>
        <end position="114"/>
    </location>
</feature>
<dbReference type="CDD" id="cd21134">
    <property type="entry name" value="YTH"/>
    <property type="match status" value="1"/>
</dbReference>
<evidence type="ECO:0000313" key="4">
    <source>
        <dbReference type="Proteomes" id="UP000596742"/>
    </source>
</evidence>
<keyword evidence="4" id="KW-1185">Reference proteome</keyword>
<organism evidence="3 4">
    <name type="scientific">Mytilus galloprovincialis</name>
    <name type="common">Mediterranean mussel</name>
    <dbReference type="NCBI Taxonomy" id="29158"/>
    <lineage>
        <taxon>Eukaryota</taxon>
        <taxon>Metazoa</taxon>
        <taxon>Spiralia</taxon>
        <taxon>Lophotrochozoa</taxon>
        <taxon>Mollusca</taxon>
        <taxon>Bivalvia</taxon>
        <taxon>Autobranchia</taxon>
        <taxon>Pteriomorphia</taxon>
        <taxon>Mytilida</taxon>
        <taxon>Mytiloidea</taxon>
        <taxon>Mytilidae</taxon>
        <taxon>Mytilinae</taxon>
        <taxon>Mytilus</taxon>
    </lineage>
</organism>
<evidence type="ECO:0000256" key="1">
    <source>
        <dbReference type="SAM" id="MobiDB-lite"/>
    </source>
</evidence>
<proteinExistence type="predicted"/>
<dbReference type="PANTHER" id="PTHR34817">
    <property type="entry name" value="NUCLEOTIDYLTRANSFERASE"/>
    <property type="match status" value="1"/>
</dbReference>
<reference evidence="3" key="1">
    <citation type="submission" date="2018-11" db="EMBL/GenBank/DDBJ databases">
        <authorList>
            <person name="Alioto T."/>
            <person name="Alioto T."/>
        </authorList>
    </citation>
    <scope>NUCLEOTIDE SEQUENCE</scope>
</reference>
<dbReference type="GO" id="GO:0003723">
    <property type="term" value="F:RNA binding"/>
    <property type="evidence" value="ECO:0007669"/>
    <property type="project" value="InterPro"/>
</dbReference>
<dbReference type="AlphaFoldDB" id="A0A8B6DHV6"/>
<protein>
    <recommendedName>
        <fullName evidence="2">YTH domain-containing protein</fullName>
    </recommendedName>
</protein>
<dbReference type="Proteomes" id="UP000596742">
    <property type="component" value="Unassembled WGS sequence"/>
</dbReference>
<sequence length="407" mass="47864">MEVMDVKDNTRYFIAKCANIKSLQTCINNSRWACRDRITYHSQPRETLSSAFQTSNVIIIFSVNNCHGWHGYVEMHSKPKIDANSNKEFDVDSDKSDNVAAGKEMPNSDNSKKDDDQSPWFYFNLKWITEYSTQFGEQCFPFQKTANFYCIDKTLLNKARNWHEIDEETGQELCKQKDEHYKKYNLDTKKSDMDMFVIYQADTKSLLGFDKQPPQTVKSSERETLDYTVHEVYRYGELLLAGDHRCVETLFLQESSYVAISDTFKQLLLKRHLFLNSLCLDKYLTDALGNKGLKLFEKWTKDKPYDLQMTERESKLGYIIIRLLQNAKNVVDKEDLQVFRLNDSLERNLLMSLKSMENIPPIQFVLDEINRLKNYIDENKDDVPEASEELKLFMNDWILTLRKKTFI</sequence>
<dbReference type="EMBL" id="UYJE01003390">
    <property type="protein sequence ID" value="VDI18900.1"/>
    <property type="molecule type" value="Genomic_DNA"/>
</dbReference>
<gene>
    <name evidence="3" type="ORF">MGAL_10B048730</name>
</gene>
<comment type="caution">
    <text evidence="3">The sequence shown here is derived from an EMBL/GenBank/DDBJ whole genome shotgun (WGS) entry which is preliminary data.</text>
</comment>